<evidence type="ECO:0000256" key="11">
    <source>
        <dbReference type="SAM" id="Phobius"/>
    </source>
</evidence>
<evidence type="ECO:0000256" key="9">
    <source>
        <dbReference type="ARBA" id="ARBA00025772"/>
    </source>
</evidence>
<evidence type="ECO:0000256" key="10">
    <source>
        <dbReference type="ARBA" id="ARBA00030775"/>
    </source>
</evidence>
<evidence type="ECO:0000259" key="12">
    <source>
        <dbReference type="Pfam" id="PF12019"/>
    </source>
</evidence>
<dbReference type="SUPFAM" id="SSF54523">
    <property type="entry name" value="Pili subunits"/>
    <property type="match status" value="1"/>
</dbReference>
<dbReference type="GO" id="GO:0005886">
    <property type="term" value="C:plasma membrane"/>
    <property type="evidence" value="ECO:0007669"/>
    <property type="project" value="UniProtKB-SubCell"/>
</dbReference>
<comment type="subcellular location">
    <subcellularLocation>
        <location evidence="1">Cell inner membrane</location>
        <topology evidence="1">Single-pass membrane protein</topology>
    </subcellularLocation>
</comment>
<feature type="transmembrane region" description="Helical" evidence="11">
    <location>
        <begin position="12"/>
        <end position="30"/>
    </location>
</feature>
<keyword evidence="4" id="KW-0488">Methylation</keyword>
<proteinExistence type="inferred from homology"/>
<organism evidence="13 14">
    <name type="scientific">Moritella yayanosii</name>
    <dbReference type="NCBI Taxonomy" id="69539"/>
    <lineage>
        <taxon>Bacteria</taxon>
        <taxon>Pseudomonadati</taxon>
        <taxon>Pseudomonadota</taxon>
        <taxon>Gammaproteobacteria</taxon>
        <taxon>Alteromonadales</taxon>
        <taxon>Moritellaceae</taxon>
        <taxon>Moritella</taxon>
    </lineage>
</organism>
<dbReference type="AlphaFoldDB" id="A0A330LPJ4"/>
<keyword evidence="6 11" id="KW-0812">Transmembrane</keyword>
<evidence type="ECO:0000313" key="14">
    <source>
        <dbReference type="Proteomes" id="UP000250163"/>
    </source>
</evidence>
<keyword evidence="7 11" id="KW-1133">Transmembrane helix</keyword>
<gene>
    <name evidence="13" type="ORF">MORIYA_1648</name>
</gene>
<keyword evidence="8 11" id="KW-0472">Membrane</keyword>
<keyword evidence="3" id="KW-1003">Cell membrane</keyword>
<evidence type="ECO:0000256" key="5">
    <source>
        <dbReference type="ARBA" id="ARBA00022519"/>
    </source>
</evidence>
<dbReference type="GO" id="GO:0015627">
    <property type="term" value="C:type II protein secretion system complex"/>
    <property type="evidence" value="ECO:0007669"/>
    <property type="project" value="InterPro"/>
</dbReference>
<evidence type="ECO:0000313" key="13">
    <source>
        <dbReference type="EMBL" id="SQD78126.1"/>
    </source>
</evidence>
<evidence type="ECO:0000256" key="4">
    <source>
        <dbReference type="ARBA" id="ARBA00022481"/>
    </source>
</evidence>
<protein>
    <recommendedName>
        <fullName evidence="2">Type II secretion system protein H</fullName>
    </recommendedName>
    <alternativeName>
        <fullName evidence="10">General secretion pathway protein H</fullName>
    </alternativeName>
</protein>
<dbReference type="Gene3D" id="3.30.700.10">
    <property type="entry name" value="Glycoprotein, Type 4 Pilin"/>
    <property type="match status" value="1"/>
</dbReference>
<evidence type="ECO:0000256" key="7">
    <source>
        <dbReference type="ARBA" id="ARBA00022989"/>
    </source>
</evidence>
<dbReference type="Pfam" id="PF07963">
    <property type="entry name" value="N_methyl"/>
    <property type="match status" value="1"/>
</dbReference>
<dbReference type="InterPro" id="IPR022346">
    <property type="entry name" value="T2SS_GspH"/>
</dbReference>
<keyword evidence="14" id="KW-1185">Reference proteome</keyword>
<reference evidence="14" key="1">
    <citation type="submission" date="2018-05" db="EMBL/GenBank/DDBJ databases">
        <authorList>
            <person name="Cea G.-C."/>
            <person name="William W."/>
        </authorList>
    </citation>
    <scope>NUCLEOTIDE SEQUENCE [LARGE SCALE GENOMIC DNA]</scope>
    <source>
        <strain evidence="14">DB21MT 5</strain>
    </source>
</reference>
<evidence type="ECO:0000256" key="1">
    <source>
        <dbReference type="ARBA" id="ARBA00004377"/>
    </source>
</evidence>
<dbReference type="EMBL" id="LS483250">
    <property type="protein sequence ID" value="SQD78126.1"/>
    <property type="molecule type" value="Genomic_DNA"/>
</dbReference>
<keyword evidence="5" id="KW-0997">Cell inner membrane</keyword>
<name>A0A330LPJ4_9GAMM</name>
<comment type="similarity">
    <text evidence="9">Belongs to the GSP H family.</text>
</comment>
<feature type="domain" description="General secretion pathway GspH" evidence="12">
    <location>
        <begin position="44"/>
        <end position="141"/>
    </location>
</feature>
<accession>A0A330LPJ4</accession>
<dbReference type="GO" id="GO:0015628">
    <property type="term" value="P:protein secretion by the type II secretion system"/>
    <property type="evidence" value="ECO:0007669"/>
    <property type="project" value="InterPro"/>
</dbReference>
<dbReference type="KEGG" id="mya:MORIYA_1648"/>
<dbReference type="InterPro" id="IPR012902">
    <property type="entry name" value="N_methyl_site"/>
</dbReference>
<evidence type="ECO:0000256" key="8">
    <source>
        <dbReference type="ARBA" id="ARBA00023136"/>
    </source>
</evidence>
<dbReference type="NCBIfam" id="TIGR02532">
    <property type="entry name" value="IV_pilin_GFxxxE"/>
    <property type="match status" value="1"/>
</dbReference>
<sequence length="152" mass="16028">MKKSLGFTLIELMITIAIVAILIGIGVPSYQNTVQQSRIDDATTLINSALSYAKNTAMAHNRTLYMTVSNNTLILATGTTAAAEIINKTTIDTDSNSNLSFTDPGVPIIIFRANGTIATGNTIRYTPGDTGIDMVVGINGSTTITYVGNTGH</sequence>
<dbReference type="RefSeq" id="WP_112714093.1">
    <property type="nucleotide sequence ID" value="NZ_LS483250.1"/>
</dbReference>
<evidence type="ECO:0000256" key="2">
    <source>
        <dbReference type="ARBA" id="ARBA00021549"/>
    </source>
</evidence>
<evidence type="ECO:0000256" key="3">
    <source>
        <dbReference type="ARBA" id="ARBA00022475"/>
    </source>
</evidence>
<dbReference type="Proteomes" id="UP000250163">
    <property type="component" value="Chromosome MORIYA"/>
</dbReference>
<dbReference type="Pfam" id="PF12019">
    <property type="entry name" value="GspH"/>
    <property type="match status" value="1"/>
</dbReference>
<dbReference type="InterPro" id="IPR045584">
    <property type="entry name" value="Pilin-like"/>
</dbReference>
<evidence type="ECO:0000256" key="6">
    <source>
        <dbReference type="ARBA" id="ARBA00022692"/>
    </source>
</evidence>
<dbReference type="OrthoDB" id="7056613at2"/>